<keyword evidence="7" id="KW-1185">Reference proteome</keyword>
<reference evidence="6" key="1">
    <citation type="submission" date="2022-04" db="EMBL/GenBank/DDBJ databases">
        <authorList>
            <person name="Xu L."/>
            <person name="Lv Z."/>
        </authorList>
    </citation>
    <scope>NUCLEOTIDE SEQUENCE</scope>
    <source>
        <strain evidence="6">LV_2022a</strain>
    </source>
</reference>
<dbReference type="InterPro" id="IPR040626">
    <property type="entry name" value="Pepdidase_M14_N"/>
</dbReference>
<feature type="non-terminal residue" evidence="6">
    <location>
        <position position="1"/>
    </location>
</feature>
<feature type="domain" description="Peptidase M14" evidence="5">
    <location>
        <begin position="79"/>
        <end position="351"/>
    </location>
</feature>
<dbReference type="Pfam" id="PF18027">
    <property type="entry name" value="Pepdidase_M14_N"/>
    <property type="match status" value="1"/>
</dbReference>
<proteinExistence type="inferred from homology"/>
<comment type="cofactor">
    <cofactor evidence="1">
        <name>Zn(2+)</name>
        <dbReference type="ChEBI" id="CHEBI:29105"/>
    </cofactor>
</comment>
<evidence type="ECO:0000259" key="5">
    <source>
        <dbReference type="PROSITE" id="PS52035"/>
    </source>
</evidence>
<accession>A0AAE1ZLG4</accession>
<dbReference type="PROSITE" id="PS52035">
    <property type="entry name" value="PEPTIDASE_M14"/>
    <property type="match status" value="1"/>
</dbReference>
<dbReference type="PANTHER" id="PTHR12756">
    <property type="entry name" value="CYTOSOLIC CARBOXYPEPTIDASE"/>
    <property type="match status" value="1"/>
</dbReference>
<feature type="region of interest" description="Disordered" evidence="4">
    <location>
        <begin position="394"/>
        <end position="418"/>
    </location>
</feature>
<dbReference type="InterPro" id="IPR000834">
    <property type="entry name" value="Peptidase_M14"/>
</dbReference>
<dbReference type="SUPFAM" id="SSF53187">
    <property type="entry name" value="Zn-dependent exopeptidases"/>
    <property type="match status" value="1"/>
</dbReference>
<dbReference type="Pfam" id="PF00246">
    <property type="entry name" value="Peptidase_M14"/>
    <property type="match status" value="1"/>
</dbReference>
<feature type="active site" description="Proton donor/acceptor" evidence="3">
    <location>
        <position position="318"/>
    </location>
</feature>
<reference evidence="6" key="2">
    <citation type="journal article" date="2023" name="Infect Dis Poverty">
        <title>Chromosome-scale genome of the human blood fluke Schistosoma mekongi and its implications for public health.</title>
        <authorList>
            <person name="Zhou M."/>
            <person name="Xu L."/>
            <person name="Xu D."/>
            <person name="Chen W."/>
            <person name="Khan J."/>
            <person name="Hu Y."/>
            <person name="Huang H."/>
            <person name="Wei H."/>
            <person name="Zhang Y."/>
            <person name="Chusongsang P."/>
            <person name="Tanasarnprasert K."/>
            <person name="Hu X."/>
            <person name="Limpanont Y."/>
            <person name="Lv Z."/>
        </authorList>
    </citation>
    <scope>NUCLEOTIDE SEQUENCE</scope>
    <source>
        <strain evidence="6">LV_2022a</strain>
    </source>
</reference>
<dbReference type="GO" id="GO:0008270">
    <property type="term" value="F:zinc ion binding"/>
    <property type="evidence" value="ECO:0007669"/>
    <property type="project" value="InterPro"/>
</dbReference>
<comment type="similarity">
    <text evidence="2 3">Belongs to the peptidase M14 family.</text>
</comment>
<dbReference type="AlphaFoldDB" id="A0AAE1ZLG4"/>
<evidence type="ECO:0000256" key="1">
    <source>
        <dbReference type="ARBA" id="ARBA00001947"/>
    </source>
</evidence>
<dbReference type="Proteomes" id="UP001292079">
    <property type="component" value="Unassembled WGS sequence"/>
</dbReference>
<organism evidence="6 7">
    <name type="scientific">Schistosoma mekongi</name>
    <name type="common">Parasitic worm</name>
    <dbReference type="NCBI Taxonomy" id="38744"/>
    <lineage>
        <taxon>Eukaryota</taxon>
        <taxon>Metazoa</taxon>
        <taxon>Spiralia</taxon>
        <taxon>Lophotrochozoa</taxon>
        <taxon>Platyhelminthes</taxon>
        <taxon>Trematoda</taxon>
        <taxon>Digenea</taxon>
        <taxon>Strigeidida</taxon>
        <taxon>Schistosomatoidea</taxon>
        <taxon>Schistosomatidae</taxon>
        <taxon>Schistosoma</taxon>
    </lineage>
</organism>
<evidence type="ECO:0000256" key="2">
    <source>
        <dbReference type="ARBA" id="ARBA00005988"/>
    </source>
</evidence>
<evidence type="ECO:0000256" key="4">
    <source>
        <dbReference type="SAM" id="MobiDB-lite"/>
    </source>
</evidence>
<dbReference type="EMBL" id="JALJAT010000001">
    <property type="protein sequence ID" value="KAK4475858.1"/>
    <property type="molecule type" value="Genomic_DNA"/>
</dbReference>
<dbReference type="Gene3D" id="3.40.630.10">
    <property type="entry name" value="Zn peptidases"/>
    <property type="match status" value="1"/>
</dbReference>
<dbReference type="PANTHER" id="PTHR12756:SF9">
    <property type="entry name" value="CYTOSOLIC CARBOXYPEPTIDASE 6"/>
    <property type="match status" value="1"/>
</dbReference>
<gene>
    <name evidence="6" type="ORF">MN116_001107</name>
</gene>
<protein>
    <recommendedName>
        <fullName evidence="5">Peptidase M14 domain-containing protein</fullName>
    </recommendedName>
</protein>
<evidence type="ECO:0000256" key="3">
    <source>
        <dbReference type="PROSITE-ProRule" id="PRU01379"/>
    </source>
</evidence>
<dbReference type="InterPro" id="IPR050821">
    <property type="entry name" value="Cytosolic_carboxypeptidase"/>
</dbReference>
<comment type="caution">
    <text evidence="6">The sequence shown here is derived from an EMBL/GenBank/DDBJ whole genome shotgun (WGS) entry which is preliminary data.</text>
</comment>
<sequence>NVAAMSNVGKKKTLYEDIFKSACVDRNESAASDSDGINDAVVGNVSKLTIIPSGYTGKIKKGHLIFDACFESGNLGKVEYVNDYEYDLFIRPDTCNARFRVWFNFTVENTKNDQQHRRLDLITITNPKNHNKKLKKNRIVFITARVHPGETPSSYVCQGFIDFMVSDHSVAQELREHLIFKIVPMLNPDGVYLGNYRSSLMGFDLNRQWQSPSLWAHPTIYATKQLLMKLDNDELVDVNFFIDIHAHSTLMNGFIYGNIYEDEKRAERQATFPSLLSQFAEDFSLPQTNFNKDTLKAGTGRRTLGGILDNHTICYTLEVSFYSYTNMLTNEMIPYTEEKYARLGRNLARTFYEYYLNEGLLCKTSSTVDPVNSPRNVSTLSNFYLHNHELSKQSVTSSKDKHTQAKHHRDNSHQDNYTVRKESIIKSTLPRNCLEDRLKSDCDQLKRLNQTLNSLSCRTISYNSFSNHINSLYRSKSKDMS</sequence>
<evidence type="ECO:0000313" key="6">
    <source>
        <dbReference type="EMBL" id="KAK4475858.1"/>
    </source>
</evidence>
<dbReference type="CDD" id="cd06908">
    <property type="entry name" value="M14_AGBL4_like"/>
    <property type="match status" value="1"/>
</dbReference>
<dbReference type="GO" id="GO:0004181">
    <property type="term" value="F:metallocarboxypeptidase activity"/>
    <property type="evidence" value="ECO:0007669"/>
    <property type="project" value="InterPro"/>
</dbReference>
<evidence type="ECO:0000313" key="7">
    <source>
        <dbReference type="Proteomes" id="UP001292079"/>
    </source>
</evidence>
<name>A0AAE1ZLG4_SCHME</name>
<dbReference type="GO" id="GO:0006508">
    <property type="term" value="P:proteolysis"/>
    <property type="evidence" value="ECO:0007669"/>
    <property type="project" value="InterPro"/>
</dbReference>